<dbReference type="AlphaFoldDB" id="A0A4V1AW12"/>
<feature type="domain" description="NolW-like" evidence="1">
    <location>
        <begin position="34"/>
        <end position="91"/>
    </location>
</feature>
<dbReference type="Pfam" id="PF03958">
    <property type="entry name" value="Secretin_N"/>
    <property type="match status" value="1"/>
</dbReference>
<evidence type="ECO:0000313" key="2">
    <source>
        <dbReference type="EMBL" id="QBQ55025.1"/>
    </source>
</evidence>
<gene>
    <name evidence="2" type="ORF">E3U44_11240</name>
</gene>
<organism evidence="2 3">
    <name type="scientific">Nitrosococcus wardiae</name>
    <dbReference type="NCBI Taxonomy" id="1814290"/>
    <lineage>
        <taxon>Bacteria</taxon>
        <taxon>Pseudomonadati</taxon>
        <taxon>Pseudomonadota</taxon>
        <taxon>Gammaproteobacteria</taxon>
        <taxon>Chromatiales</taxon>
        <taxon>Chromatiaceae</taxon>
        <taxon>Nitrosococcus</taxon>
    </lineage>
</organism>
<keyword evidence="3" id="KW-1185">Reference proteome</keyword>
<evidence type="ECO:0000259" key="1">
    <source>
        <dbReference type="Pfam" id="PF03958"/>
    </source>
</evidence>
<dbReference type="InterPro" id="IPR038591">
    <property type="entry name" value="NolW-like_sf"/>
</dbReference>
<sequence length="268" mass="29810">MEKGPFSPLKKILSGLFLGLLLYPPWNQGEELAILPLKHRIPEEVLPTLRPFLAEGATIQADNNLIIVRTTQENLEQLKTILAQVDRPLQQLLITVKQLSTREAARFRARIKIPHSNQPRARITGTGARDQRSDTQQVRVLEGQAALLQTGQSIPLADRVWLLPGGRLLAQNSIRYRDVVSGFEVLPRTNGNKVTLEIRPYQANLSGQGGGRIGIQTLVTQVSVPFGQWFELGGADGTRQQQGIGAVYGTHSRTEELRHIFIRVDKAQ</sequence>
<dbReference type="RefSeq" id="WP_134358294.1">
    <property type="nucleotide sequence ID" value="NZ_CP038033.1"/>
</dbReference>
<dbReference type="KEGG" id="nwr:E3U44_11240"/>
<dbReference type="EMBL" id="CP038033">
    <property type="protein sequence ID" value="QBQ55025.1"/>
    <property type="molecule type" value="Genomic_DNA"/>
</dbReference>
<dbReference type="Proteomes" id="UP000294325">
    <property type="component" value="Chromosome"/>
</dbReference>
<evidence type="ECO:0000313" key="3">
    <source>
        <dbReference type="Proteomes" id="UP000294325"/>
    </source>
</evidence>
<reference evidence="2 3" key="1">
    <citation type="submission" date="2019-03" db="EMBL/GenBank/DDBJ databases">
        <title>The genome sequence of Nitrosococcus wardiae strain D1FHST reveals the archetypal metabolic capacity of ammonia-oxidizing Gammaproteobacteria.</title>
        <authorList>
            <person name="Wang L."/>
            <person name="Lim C.K."/>
            <person name="Hanson T.E."/>
            <person name="Dang H."/>
            <person name="Klotz M.G."/>
        </authorList>
    </citation>
    <scope>NUCLEOTIDE SEQUENCE [LARGE SCALE GENOMIC DNA]</scope>
    <source>
        <strain evidence="2 3">D1FHS</strain>
    </source>
</reference>
<dbReference type="InterPro" id="IPR005644">
    <property type="entry name" value="NolW-like"/>
</dbReference>
<accession>A0A4V1AW12</accession>
<name>A0A4V1AW12_9GAMM</name>
<proteinExistence type="predicted"/>
<dbReference type="OrthoDB" id="5608150at2"/>
<dbReference type="Gene3D" id="3.30.1370.120">
    <property type="match status" value="1"/>
</dbReference>
<protein>
    <submittedName>
        <fullName evidence="2">Nodulation protein NolW</fullName>
    </submittedName>
</protein>